<feature type="transmembrane region" description="Helical" evidence="1">
    <location>
        <begin position="90"/>
        <end position="106"/>
    </location>
</feature>
<dbReference type="OrthoDB" id="64436at2157"/>
<feature type="transmembrane region" description="Helical" evidence="1">
    <location>
        <begin position="60"/>
        <end position="78"/>
    </location>
</feature>
<dbReference type="STRING" id="2162.BRM9_1330"/>
<organism evidence="2 3">
    <name type="scientific">Methanobacterium formicicum</name>
    <dbReference type="NCBI Taxonomy" id="2162"/>
    <lineage>
        <taxon>Archaea</taxon>
        <taxon>Methanobacteriati</taxon>
        <taxon>Methanobacteriota</taxon>
        <taxon>Methanomada group</taxon>
        <taxon>Methanobacteria</taxon>
        <taxon>Methanobacteriales</taxon>
        <taxon>Methanobacteriaceae</taxon>
        <taxon>Methanobacterium</taxon>
    </lineage>
</organism>
<dbReference type="InterPro" id="IPR019211">
    <property type="entry name" value="EhaL"/>
</dbReference>
<keyword evidence="1" id="KW-0812">Transmembrane</keyword>
<evidence type="ECO:0000313" key="2">
    <source>
        <dbReference type="EMBL" id="AIS32145.1"/>
    </source>
</evidence>
<dbReference type="AlphaFoldDB" id="A0A089ZGF1"/>
<keyword evidence="1" id="KW-1133">Transmembrane helix</keyword>
<name>A0A089ZGF1_METFO</name>
<proteinExistence type="predicted"/>
<dbReference type="EMBL" id="CP006933">
    <property type="protein sequence ID" value="AIS32145.1"/>
    <property type="molecule type" value="Genomic_DNA"/>
</dbReference>
<feature type="transmembrane region" description="Helical" evidence="1">
    <location>
        <begin position="6"/>
        <end position="25"/>
    </location>
</feature>
<evidence type="ECO:0000313" key="3">
    <source>
        <dbReference type="Proteomes" id="UP000029661"/>
    </source>
</evidence>
<gene>
    <name evidence="2" type="primary">ehaL</name>
    <name evidence="2" type="ORF">BRM9_1330</name>
</gene>
<sequence>MNETIYLSYILSFVLGSILGLVLSYRKYKAPYYIGKMDLLALILAVIGWTLALNSALITFIPYYITVTIGVFLLAMVLGMRPGYGRNETFIGIIIAGIIWIVRTVIL</sequence>
<dbReference type="Proteomes" id="UP000029661">
    <property type="component" value="Chromosome"/>
</dbReference>
<dbReference type="KEGG" id="mfc:BRM9_1330"/>
<feature type="transmembrane region" description="Helical" evidence="1">
    <location>
        <begin position="37"/>
        <end position="54"/>
    </location>
</feature>
<keyword evidence="1" id="KW-0472">Membrane</keyword>
<protein>
    <submittedName>
        <fullName evidence="2">Energy-converting hydrogenase A subunit L EhaL</fullName>
    </submittedName>
</protein>
<reference evidence="2 3" key="1">
    <citation type="submission" date="2013-12" db="EMBL/GenBank/DDBJ databases">
        <title>The complete genome sequence of Methanobacterium sp. BRM9.</title>
        <authorList>
            <consortium name="Pastoral Greenhouse Gas Research Consortium"/>
            <person name="Kelly W.J."/>
            <person name="Leahy S.C."/>
            <person name="Perry R."/>
            <person name="Li D."/>
            <person name="Altermann E."/>
            <person name="Lambie S.C."/>
            <person name="Attwood G.T."/>
        </authorList>
    </citation>
    <scope>NUCLEOTIDE SEQUENCE [LARGE SCALE GENOMIC DNA]</scope>
    <source>
        <strain evidence="2 3">BRM9</strain>
    </source>
</reference>
<dbReference type="Pfam" id="PF09877">
    <property type="entry name" value="EhaL"/>
    <property type="match status" value="1"/>
</dbReference>
<dbReference type="RefSeq" id="WP_048085214.1">
    <property type="nucleotide sequence ID" value="NZ_CP006933.1"/>
</dbReference>
<dbReference type="GeneID" id="24792492"/>
<evidence type="ECO:0000256" key="1">
    <source>
        <dbReference type="SAM" id="Phobius"/>
    </source>
</evidence>
<accession>A0A089ZGF1</accession>